<dbReference type="SUPFAM" id="SSF46894">
    <property type="entry name" value="C-terminal effector domain of the bipartite response regulators"/>
    <property type="match status" value="1"/>
</dbReference>
<evidence type="ECO:0000256" key="1">
    <source>
        <dbReference type="ARBA" id="ARBA00022553"/>
    </source>
</evidence>
<dbReference type="SMART" id="SM00862">
    <property type="entry name" value="Trans_reg_C"/>
    <property type="match status" value="1"/>
</dbReference>
<keyword evidence="3 5" id="KW-0238">DNA-binding</keyword>
<dbReference type="EMBL" id="JACHOC010000002">
    <property type="protein sequence ID" value="MBB4621265.1"/>
    <property type="molecule type" value="Genomic_DNA"/>
</dbReference>
<sequence length="223" mass="25434">MDILLVEDEISLAMIVKDALEEEGYEVAVARDGLDGIEHYFKEHPALIIADVMMPEVDGFEMVRRIRRMDKEVPVLFLSARSSVDDIVQGFELGANDYLRKPFSLRELIVRVKALIVKSKAEPIAVAYHEIGLYTFYPSTQTLEAGGESVELSFKESELLRLLCESGNFPVNTKDILLELWGNDSFYNTRSLHVFITKLRHKLEKDPRIKLLNVRGIGYKLIC</sequence>
<dbReference type="PROSITE" id="PS50110">
    <property type="entry name" value="RESPONSE_REGULATORY"/>
    <property type="match status" value="1"/>
</dbReference>
<accession>A0ABR6KIJ9</accession>
<dbReference type="RefSeq" id="WP_122374288.1">
    <property type="nucleotide sequence ID" value="NZ_BMPB01000003.1"/>
</dbReference>
<dbReference type="InterPro" id="IPR036388">
    <property type="entry name" value="WH-like_DNA-bd_sf"/>
</dbReference>
<evidence type="ECO:0000256" key="3">
    <source>
        <dbReference type="ARBA" id="ARBA00023125"/>
    </source>
</evidence>
<keyword evidence="1 4" id="KW-0597">Phosphoprotein</keyword>
<dbReference type="SUPFAM" id="SSF52172">
    <property type="entry name" value="CheY-like"/>
    <property type="match status" value="1"/>
</dbReference>
<evidence type="ECO:0000313" key="8">
    <source>
        <dbReference type="EMBL" id="MBB4621265.1"/>
    </source>
</evidence>
<reference evidence="8 9" key="1">
    <citation type="submission" date="2020-08" db="EMBL/GenBank/DDBJ databases">
        <title>Genomic Encyclopedia of Type Strains, Phase IV (KMG-IV): sequencing the most valuable type-strain genomes for metagenomic binning, comparative biology and taxonomic classification.</title>
        <authorList>
            <person name="Goeker M."/>
        </authorList>
    </citation>
    <scope>NUCLEOTIDE SEQUENCE [LARGE SCALE GENOMIC DNA]</scope>
    <source>
        <strain evidence="8 9">DSM 102983</strain>
    </source>
</reference>
<evidence type="ECO:0000256" key="4">
    <source>
        <dbReference type="PROSITE-ProRule" id="PRU00169"/>
    </source>
</evidence>
<keyword evidence="9" id="KW-1185">Reference proteome</keyword>
<proteinExistence type="predicted"/>
<evidence type="ECO:0000259" key="6">
    <source>
        <dbReference type="PROSITE" id="PS50110"/>
    </source>
</evidence>
<dbReference type="CDD" id="cd17574">
    <property type="entry name" value="REC_OmpR"/>
    <property type="match status" value="1"/>
</dbReference>
<keyword evidence="2" id="KW-0902">Two-component regulatory system</keyword>
<dbReference type="InterPro" id="IPR001867">
    <property type="entry name" value="OmpR/PhoB-type_DNA-bd"/>
</dbReference>
<dbReference type="InterPro" id="IPR039420">
    <property type="entry name" value="WalR-like"/>
</dbReference>
<dbReference type="PANTHER" id="PTHR48111:SF40">
    <property type="entry name" value="PHOSPHATE REGULON TRANSCRIPTIONAL REGULATORY PROTEIN PHOB"/>
    <property type="match status" value="1"/>
</dbReference>
<evidence type="ECO:0000256" key="5">
    <source>
        <dbReference type="PROSITE-ProRule" id="PRU01091"/>
    </source>
</evidence>
<dbReference type="Gene3D" id="3.40.50.2300">
    <property type="match status" value="1"/>
</dbReference>
<protein>
    <submittedName>
        <fullName evidence="8">DNA-binding response OmpR family regulator</fullName>
    </submittedName>
</protein>
<dbReference type="InterPro" id="IPR001789">
    <property type="entry name" value="Sig_transdc_resp-reg_receiver"/>
</dbReference>
<evidence type="ECO:0000256" key="2">
    <source>
        <dbReference type="ARBA" id="ARBA00023012"/>
    </source>
</evidence>
<dbReference type="PANTHER" id="PTHR48111">
    <property type="entry name" value="REGULATOR OF RPOS"/>
    <property type="match status" value="1"/>
</dbReference>
<dbReference type="Pfam" id="PF00486">
    <property type="entry name" value="Trans_reg_C"/>
    <property type="match status" value="1"/>
</dbReference>
<dbReference type="GO" id="GO:0003677">
    <property type="term" value="F:DNA binding"/>
    <property type="evidence" value="ECO:0007669"/>
    <property type="project" value="UniProtKB-KW"/>
</dbReference>
<feature type="domain" description="Response regulatory" evidence="6">
    <location>
        <begin position="2"/>
        <end position="116"/>
    </location>
</feature>
<dbReference type="SMART" id="SM00448">
    <property type="entry name" value="REC"/>
    <property type="match status" value="1"/>
</dbReference>
<dbReference type="Pfam" id="PF00072">
    <property type="entry name" value="Response_reg"/>
    <property type="match status" value="1"/>
</dbReference>
<feature type="modified residue" description="4-aspartylphosphate" evidence="4">
    <location>
        <position position="51"/>
    </location>
</feature>
<feature type="domain" description="OmpR/PhoB-type" evidence="7">
    <location>
        <begin position="126"/>
        <end position="223"/>
    </location>
</feature>
<dbReference type="Proteomes" id="UP000533637">
    <property type="component" value="Unassembled WGS sequence"/>
</dbReference>
<dbReference type="InterPro" id="IPR016032">
    <property type="entry name" value="Sig_transdc_resp-reg_C-effctor"/>
</dbReference>
<name>A0ABR6KIJ9_9BACT</name>
<feature type="DNA-binding region" description="OmpR/PhoB-type" evidence="5">
    <location>
        <begin position="126"/>
        <end position="223"/>
    </location>
</feature>
<dbReference type="InterPro" id="IPR011006">
    <property type="entry name" value="CheY-like_superfamily"/>
</dbReference>
<dbReference type="Gene3D" id="6.10.250.690">
    <property type="match status" value="1"/>
</dbReference>
<comment type="caution">
    <text evidence="8">The sequence shown here is derived from an EMBL/GenBank/DDBJ whole genome shotgun (WGS) entry which is preliminary data.</text>
</comment>
<organism evidence="8 9">
    <name type="scientific">Parabacteroides faecis</name>
    <dbReference type="NCBI Taxonomy" id="1217282"/>
    <lineage>
        <taxon>Bacteria</taxon>
        <taxon>Pseudomonadati</taxon>
        <taxon>Bacteroidota</taxon>
        <taxon>Bacteroidia</taxon>
        <taxon>Bacteroidales</taxon>
        <taxon>Tannerellaceae</taxon>
        <taxon>Parabacteroides</taxon>
    </lineage>
</organism>
<evidence type="ECO:0000259" key="7">
    <source>
        <dbReference type="PROSITE" id="PS51755"/>
    </source>
</evidence>
<gene>
    <name evidence="8" type="ORF">GGQ57_001159</name>
</gene>
<dbReference type="CDD" id="cd00383">
    <property type="entry name" value="trans_reg_C"/>
    <property type="match status" value="1"/>
</dbReference>
<dbReference type="PROSITE" id="PS51755">
    <property type="entry name" value="OMPR_PHOB"/>
    <property type="match status" value="1"/>
</dbReference>
<evidence type="ECO:0000313" key="9">
    <source>
        <dbReference type="Proteomes" id="UP000533637"/>
    </source>
</evidence>
<dbReference type="Gene3D" id="1.10.10.10">
    <property type="entry name" value="Winged helix-like DNA-binding domain superfamily/Winged helix DNA-binding domain"/>
    <property type="match status" value="1"/>
</dbReference>